<dbReference type="Gene3D" id="3.50.50.60">
    <property type="entry name" value="FAD/NAD(P)-binding domain"/>
    <property type="match status" value="1"/>
</dbReference>
<accession>A0ABN3X936</accession>
<dbReference type="PANTHER" id="PTHR13847">
    <property type="entry name" value="SARCOSINE DEHYDROGENASE-RELATED"/>
    <property type="match status" value="1"/>
</dbReference>
<dbReference type="Gene3D" id="3.30.9.10">
    <property type="entry name" value="D-Amino Acid Oxidase, subunit A, domain 2"/>
    <property type="match status" value="1"/>
</dbReference>
<name>A0ABN3X936_9ACTN</name>
<dbReference type="SUPFAM" id="SSF51905">
    <property type="entry name" value="FAD/NAD(P)-binding domain"/>
    <property type="match status" value="1"/>
</dbReference>
<dbReference type="Proteomes" id="UP001500403">
    <property type="component" value="Unassembled WGS sequence"/>
</dbReference>
<dbReference type="InterPro" id="IPR036188">
    <property type="entry name" value="FAD/NAD-bd_sf"/>
</dbReference>
<evidence type="ECO:0000313" key="4">
    <source>
        <dbReference type="Proteomes" id="UP001500403"/>
    </source>
</evidence>
<gene>
    <name evidence="3" type="ORF">GCM10010446_26040</name>
</gene>
<evidence type="ECO:0000259" key="2">
    <source>
        <dbReference type="Pfam" id="PF01266"/>
    </source>
</evidence>
<reference evidence="3 4" key="1">
    <citation type="journal article" date="2019" name="Int. J. Syst. Evol. Microbiol.">
        <title>The Global Catalogue of Microorganisms (GCM) 10K type strain sequencing project: providing services to taxonomists for standard genome sequencing and annotation.</title>
        <authorList>
            <consortium name="The Broad Institute Genomics Platform"/>
            <consortium name="The Broad Institute Genome Sequencing Center for Infectious Disease"/>
            <person name="Wu L."/>
            <person name="Ma J."/>
        </authorList>
    </citation>
    <scope>NUCLEOTIDE SEQUENCE [LARGE SCALE GENOMIC DNA]</scope>
    <source>
        <strain evidence="3 4">JCM 9088</strain>
    </source>
</reference>
<proteinExistence type="predicted"/>
<dbReference type="Pfam" id="PF01266">
    <property type="entry name" value="DAO"/>
    <property type="match status" value="1"/>
</dbReference>
<dbReference type="InterPro" id="IPR006076">
    <property type="entry name" value="FAD-dep_OxRdtase"/>
</dbReference>
<organism evidence="3 4">
    <name type="scientific">Streptomyces enissocaesilis</name>
    <dbReference type="NCBI Taxonomy" id="332589"/>
    <lineage>
        <taxon>Bacteria</taxon>
        <taxon>Bacillati</taxon>
        <taxon>Actinomycetota</taxon>
        <taxon>Actinomycetes</taxon>
        <taxon>Kitasatosporales</taxon>
        <taxon>Streptomycetaceae</taxon>
        <taxon>Streptomyces</taxon>
        <taxon>Streptomyces rochei group</taxon>
    </lineage>
</organism>
<evidence type="ECO:0000313" key="3">
    <source>
        <dbReference type="EMBL" id="GAA2939434.1"/>
    </source>
</evidence>
<dbReference type="PANTHER" id="PTHR13847:SF289">
    <property type="entry name" value="GLYCINE OXIDASE"/>
    <property type="match status" value="1"/>
</dbReference>
<sequence length="504" mass="53071">MPVCDGRGHVMRQDGLGIDVLVVGDGVLGRSIAYALASADTGLEVMLCGRSGPAASSAAGAMLGVLGEVTDTSLSRPHSVLRLQMAVEAASRWPSWREGIREQAAATTPDGDGYGQGTFILLNAVSARLDEKAFAAVQSAGGRYGLPVEHVDPLEIPGYRPLDNDRALQALYLSAEGFLDVRRWLATLDAALNALPNVILTGDGSLSATTRGYQLHHAGGAVTAPVAVVAVGAWTNPVLTALDPDVHVLPVLSVEGTAFTAAAPARLSAVLRTPNRAYACGLHTVPRTDGTWYIGASAAPALAPGSAPTAGSLRFLLESALGQLHHGLATSAVHQIHHGNRPIGLDGHPLLGPTARPGLWVAAGTHRDGLHTSPLIAQEITAAILHGRPSRWLAPWCPDRAPITDWSREDAAREAAGHHHALTAESRMRPPLTGNWPDALQHAYQHRMNEVYAAMPADYVLPPDLAPLGYEHQDALAALAREYLQHSPVPSTDGKRTAHMPVDL</sequence>
<dbReference type="EMBL" id="BAAAUD010000026">
    <property type="protein sequence ID" value="GAA2939434.1"/>
    <property type="molecule type" value="Genomic_DNA"/>
</dbReference>
<keyword evidence="1" id="KW-0560">Oxidoreductase</keyword>
<comment type="caution">
    <text evidence="3">The sequence shown here is derived from an EMBL/GenBank/DDBJ whole genome shotgun (WGS) entry which is preliminary data.</text>
</comment>
<evidence type="ECO:0000256" key="1">
    <source>
        <dbReference type="ARBA" id="ARBA00023002"/>
    </source>
</evidence>
<keyword evidence="4" id="KW-1185">Reference proteome</keyword>
<protein>
    <recommendedName>
        <fullName evidence="2">FAD dependent oxidoreductase domain-containing protein</fullName>
    </recommendedName>
</protein>
<feature type="domain" description="FAD dependent oxidoreductase" evidence="2">
    <location>
        <begin position="19"/>
        <end position="382"/>
    </location>
</feature>